<dbReference type="Proteomes" id="UP001320898">
    <property type="component" value="Unassembled WGS sequence"/>
</dbReference>
<evidence type="ECO:0000313" key="3">
    <source>
        <dbReference type="Proteomes" id="UP001320898"/>
    </source>
</evidence>
<dbReference type="EMBL" id="JALIDZ010000004">
    <property type="protein sequence ID" value="MCT8972037.1"/>
    <property type="molecule type" value="Genomic_DNA"/>
</dbReference>
<sequence>MPAKRKPAAEKATNNLMMFNQEAFETAIEMQMGFLETATRFAKEFTDFAVRRAEANSEDLAKFAGAKSPPELLQMQLEHMRAMFEDYTTEANRIIGLAGETIGEGSEAVRSSFLSKEELKKAG</sequence>
<dbReference type="AlphaFoldDB" id="A0AAW5QY22"/>
<feature type="domain" description="Phasin" evidence="1">
    <location>
        <begin position="17"/>
        <end position="111"/>
    </location>
</feature>
<evidence type="ECO:0000259" key="1">
    <source>
        <dbReference type="Pfam" id="PF09361"/>
    </source>
</evidence>
<gene>
    <name evidence="2" type="ORF">MUB46_09240</name>
</gene>
<comment type="caution">
    <text evidence="2">The sequence shown here is derived from an EMBL/GenBank/DDBJ whole genome shotgun (WGS) entry which is preliminary data.</text>
</comment>
<dbReference type="InterPro" id="IPR018968">
    <property type="entry name" value="Phasin"/>
</dbReference>
<organism evidence="2 3">
    <name type="scientific">Microbaculum marinisediminis</name>
    <dbReference type="NCBI Taxonomy" id="2931392"/>
    <lineage>
        <taxon>Bacteria</taxon>
        <taxon>Pseudomonadati</taxon>
        <taxon>Pseudomonadota</taxon>
        <taxon>Alphaproteobacteria</taxon>
        <taxon>Hyphomicrobiales</taxon>
        <taxon>Tepidamorphaceae</taxon>
        <taxon>Microbaculum</taxon>
    </lineage>
</organism>
<proteinExistence type="predicted"/>
<keyword evidence="3" id="KW-1185">Reference proteome</keyword>
<protein>
    <submittedName>
        <fullName evidence="2">Phasin family protein</fullName>
    </submittedName>
</protein>
<reference evidence="2 3" key="1">
    <citation type="submission" date="2022-04" db="EMBL/GenBank/DDBJ databases">
        <authorList>
            <person name="Ye Y.-Q."/>
            <person name="Du Z.-J."/>
        </authorList>
    </citation>
    <scope>NUCLEOTIDE SEQUENCE [LARGE SCALE GENOMIC DNA]</scope>
    <source>
        <strain evidence="2 3">A6E488</strain>
    </source>
</reference>
<evidence type="ECO:0000313" key="2">
    <source>
        <dbReference type="EMBL" id="MCT8972037.1"/>
    </source>
</evidence>
<dbReference type="Pfam" id="PF09361">
    <property type="entry name" value="Phasin_2"/>
    <property type="match status" value="1"/>
</dbReference>
<accession>A0AAW5QY22</accession>
<name>A0AAW5QY22_9HYPH</name>
<dbReference type="RefSeq" id="WP_261615616.1">
    <property type="nucleotide sequence ID" value="NZ_JALIDZ010000004.1"/>
</dbReference>